<evidence type="ECO:0000313" key="3">
    <source>
        <dbReference type="Proteomes" id="UP000242515"/>
    </source>
</evidence>
<dbReference type="InterPro" id="IPR007383">
    <property type="entry name" value="DUF445"/>
</dbReference>
<feature type="transmembrane region" description="Helical" evidence="1">
    <location>
        <begin position="401"/>
        <end position="421"/>
    </location>
</feature>
<sequence length="424" mass="48484">MQKSHALRRTKRIALSLLLCATGLFILSLFLPPTLGSQALKSVAEAAMVGGLADWFAVSALFRRIPIPFISRHTAIVPRNKQRIADNLGVFVEERFLNAEALSRLVKQHDLSQKMADWLTLPANQQRFAQALKAVLRGLLTASNDDAINRFIRQAVNRAIDQVDFRHSAIILLESLTRENRHQAVLDTVIRQVVKLLEKPKTRQFVASQIAAWFQREYPTISRVVSSEWLGEKGAVKVAKLTDQILLDVARDPDHQLRRTFNRAVQLFIHNLQHDPKMTERMVRMKTWLKEDEHFALYIGQIWQDLRSWLTNDLDQEDSRIGVQLQRAAGWMGETLSRDPQLRQAFNQHIEQTVRTVGPESARFLTRHISDTIKGWDDKLLVEQIEMNIGKDLQFIRINGTVVGGLIGLVLFALSQLPWLIQLL</sequence>
<reference evidence="3" key="1">
    <citation type="submission" date="2016-10" db="EMBL/GenBank/DDBJ databases">
        <authorList>
            <person name="Varghese N."/>
            <person name="Submissions S."/>
        </authorList>
    </citation>
    <scope>NUCLEOTIDE SEQUENCE [LARGE SCALE GENOMIC DNA]</scope>
    <source>
        <strain evidence="3">8N4</strain>
    </source>
</reference>
<keyword evidence="1" id="KW-0472">Membrane</keyword>
<dbReference type="PANTHER" id="PTHR38442">
    <property type="entry name" value="INNER MEMBRANE PROTEIN-RELATED"/>
    <property type="match status" value="1"/>
</dbReference>
<keyword evidence="1" id="KW-0812">Transmembrane</keyword>
<dbReference type="EMBL" id="FOGC01000001">
    <property type="protein sequence ID" value="SEQ09251.1"/>
    <property type="molecule type" value="Genomic_DNA"/>
</dbReference>
<proteinExistence type="predicted"/>
<evidence type="ECO:0000313" key="2">
    <source>
        <dbReference type="EMBL" id="SEQ09251.1"/>
    </source>
</evidence>
<gene>
    <name evidence="2" type="ORF">SAMN05216522_101167</name>
</gene>
<protein>
    <submittedName>
        <fullName evidence="2">Uncharacterized membrane-anchored protein YjiN, DUF445 family</fullName>
    </submittedName>
</protein>
<accession>A0A1H9D7A0</accession>
<dbReference type="GO" id="GO:0005886">
    <property type="term" value="C:plasma membrane"/>
    <property type="evidence" value="ECO:0007669"/>
    <property type="project" value="TreeGrafter"/>
</dbReference>
<dbReference type="Pfam" id="PF04286">
    <property type="entry name" value="DUF445"/>
    <property type="match status" value="1"/>
</dbReference>
<dbReference type="OrthoDB" id="9769590at2"/>
<organism evidence="2 3">
    <name type="scientific">Rosenbergiella nectarea</name>
    <dbReference type="NCBI Taxonomy" id="988801"/>
    <lineage>
        <taxon>Bacteria</taxon>
        <taxon>Pseudomonadati</taxon>
        <taxon>Pseudomonadota</taxon>
        <taxon>Gammaproteobacteria</taxon>
        <taxon>Enterobacterales</taxon>
        <taxon>Erwiniaceae</taxon>
        <taxon>Rosenbergiella</taxon>
    </lineage>
</organism>
<dbReference type="RefSeq" id="WP_092671352.1">
    <property type="nucleotide sequence ID" value="NZ_FOGC01000001.1"/>
</dbReference>
<evidence type="ECO:0000256" key="1">
    <source>
        <dbReference type="SAM" id="Phobius"/>
    </source>
</evidence>
<name>A0A1H9D7A0_9GAMM</name>
<dbReference type="Proteomes" id="UP000242515">
    <property type="component" value="Unassembled WGS sequence"/>
</dbReference>
<dbReference type="STRING" id="988801.SAMN05216522_101167"/>
<dbReference type="PANTHER" id="PTHR38442:SF1">
    <property type="entry name" value="INNER MEMBRANE PROTEIN"/>
    <property type="match status" value="1"/>
</dbReference>
<dbReference type="AlphaFoldDB" id="A0A1H9D7A0"/>
<feature type="transmembrane region" description="Helical" evidence="1">
    <location>
        <begin position="46"/>
        <end position="62"/>
    </location>
</feature>
<keyword evidence="1" id="KW-1133">Transmembrane helix</keyword>
<keyword evidence="3" id="KW-1185">Reference proteome</keyword>